<reference evidence="2 3" key="1">
    <citation type="submission" date="2020-08" db="EMBL/GenBank/DDBJ databases">
        <title>Oceanospirillum sp. nov. isolated from marine sediment.</title>
        <authorList>
            <person name="Ji X."/>
        </authorList>
    </citation>
    <scope>NUCLEOTIDE SEQUENCE [LARGE SCALE GENOMIC DNA]</scope>
    <source>
        <strain evidence="2 3">D5</strain>
    </source>
</reference>
<keyword evidence="1" id="KW-0812">Transmembrane</keyword>
<feature type="transmembrane region" description="Helical" evidence="1">
    <location>
        <begin position="6"/>
        <end position="29"/>
    </location>
</feature>
<dbReference type="RefSeq" id="WP_182810041.1">
    <property type="nucleotide sequence ID" value="NZ_JACJFM010000026.1"/>
</dbReference>
<accession>A0A839IV16</accession>
<keyword evidence="1" id="KW-0472">Membrane</keyword>
<evidence type="ECO:0000256" key="1">
    <source>
        <dbReference type="SAM" id="Phobius"/>
    </source>
</evidence>
<protein>
    <submittedName>
        <fullName evidence="2">AzlD domain-containing protein</fullName>
    </submittedName>
</protein>
<feature type="transmembrane region" description="Helical" evidence="1">
    <location>
        <begin position="74"/>
        <end position="104"/>
    </location>
</feature>
<dbReference type="AlphaFoldDB" id="A0A839IV16"/>
<organism evidence="2 3">
    <name type="scientific">Oceanospirillum sediminis</name>
    <dbReference type="NCBI Taxonomy" id="2760088"/>
    <lineage>
        <taxon>Bacteria</taxon>
        <taxon>Pseudomonadati</taxon>
        <taxon>Pseudomonadota</taxon>
        <taxon>Gammaproteobacteria</taxon>
        <taxon>Oceanospirillales</taxon>
        <taxon>Oceanospirillaceae</taxon>
        <taxon>Oceanospirillum</taxon>
    </lineage>
</organism>
<dbReference type="InterPro" id="IPR008407">
    <property type="entry name" value="Brnchd-chn_aa_trnsp_AzlD"/>
</dbReference>
<gene>
    <name evidence="2" type="ORF">H4O21_16815</name>
</gene>
<proteinExistence type="predicted"/>
<feature type="transmembrane region" description="Helical" evidence="1">
    <location>
        <begin position="41"/>
        <end position="62"/>
    </location>
</feature>
<name>A0A839IV16_9GAMM</name>
<dbReference type="Pfam" id="PF05437">
    <property type="entry name" value="AzlD"/>
    <property type="match status" value="1"/>
</dbReference>
<keyword evidence="3" id="KW-1185">Reference proteome</keyword>
<sequence length="108" mass="11755">MDTLSLWLLFILAGFGTFLIRLSFIELHGSTQKLLERSRNILALLPPAILAALCIPAIIFSHSSGGDVIDITQISAAVGAIIVSILSRNVFWPIATGMLILWLLRLVT</sequence>
<comment type="caution">
    <text evidence="2">The sequence shown here is derived from an EMBL/GenBank/DDBJ whole genome shotgun (WGS) entry which is preliminary data.</text>
</comment>
<dbReference type="Proteomes" id="UP000565262">
    <property type="component" value="Unassembled WGS sequence"/>
</dbReference>
<evidence type="ECO:0000313" key="3">
    <source>
        <dbReference type="Proteomes" id="UP000565262"/>
    </source>
</evidence>
<evidence type="ECO:0000313" key="2">
    <source>
        <dbReference type="EMBL" id="MBB1488267.1"/>
    </source>
</evidence>
<keyword evidence="1" id="KW-1133">Transmembrane helix</keyword>
<dbReference type="EMBL" id="JACJFM010000026">
    <property type="protein sequence ID" value="MBB1488267.1"/>
    <property type="molecule type" value="Genomic_DNA"/>
</dbReference>